<dbReference type="EMBL" id="CP069105">
    <property type="protein sequence ID" value="QSS55393.1"/>
    <property type="molecule type" value="Genomic_DNA"/>
</dbReference>
<protein>
    <submittedName>
        <fullName evidence="1">Uncharacterized protein</fullName>
    </submittedName>
</protein>
<proteinExistence type="predicted"/>
<gene>
    <name evidence="1" type="ORF">I7I53_03258</name>
</gene>
<dbReference type="AlphaFoldDB" id="A0A8A1LS50"/>
<evidence type="ECO:0000313" key="2">
    <source>
        <dbReference type="Proteomes" id="UP000663419"/>
    </source>
</evidence>
<evidence type="ECO:0000313" key="1">
    <source>
        <dbReference type="EMBL" id="QSS55393.1"/>
    </source>
</evidence>
<name>A0A8A1LS50_AJEC8</name>
<sequence>MFINDVELLSAIFIEYIPDMRQLHLETFTKERMAKFVVAIKKFHGQLLEKGWYYWILIGPGYTTKTL</sequence>
<reference evidence="1" key="1">
    <citation type="submission" date="2021-01" db="EMBL/GenBank/DDBJ databases">
        <title>Chromosome-level genome assembly of a human fungal pathogen reveals clustering of transcriptionally co-regulated genes.</title>
        <authorList>
            <person name="Voorhies M."/>
            <person name="Cohen S."/>
            <person name="Shea T.P."/>
            <person name="Petrus S."/>
            <person name="Munoz J.F."/>
            <person name="Poplawski S."/>
            <person name="Goldman W.E."/>
            <person name="Michael T."/>
            <person name="Cuomo C.A."/>
            <person name="Sil A."/>
            <person name="Beyhan S."/>
        </authorList>
    </citation>
    <scope>NUCLEOTIDE SEQUENCE</scope>
    <source>
        <strain evidence="1">H88</strain>
    </source>
</reference>
<accession>A0A8A1LS50</accession>
<organism evidence="1 2">
    <name type="scientific">Ajellomyces capsulatus (strain H88)</name>
    <name type="common">Darling's disease fungus</name>
    <name type="synonym">Histoplasma capsulatum</name>
    <dbReference type="NCBI Taxonomy" id="544711"/>
    <lineage>
        <taxon>Eukaryota</taxon>
        <taxon>Fungi</taxon>
        <taxon>Dikarya</taxon>
        <taxon>Ascomycota</taxon>
        <taxon>Pezizomycotina</taxon>
        <taxon>Eurotiomycetes</taxon>
        <taxon>Eurotiomycetidae</taxon>
        <taxon>Onygenales</taxon>
        <taxon>Ajellomycetaceae</taxon>
        <taxon>Histoplasma</taxon>
    </lineage>
</organism>
<dbReference type="VEuPathDB" id="FungiDB:I7I53_03258"/>
<dbReference type="Proteomes" id="UP000663419">
    <property type="component" value="Chromosome 4"/>
</dbReference>